<feature type="compositionally biased region" description="Polar residues" evidence="1">
    <location>
        <begin position="8"/>
        <end position="22"/>
    </location>
</feature>
<keyword evidence="3" id="KW-1185">Reference proteome</keyword>
<accession>A0A5B7JQG9</accession>
<sequence>MLSLFRGSGNTTTKAQLPNTTAHAKAQHLSSHSRRKEVSLVPTRPNPQTARRNQVATRELGEGRRVEGERRSVKGLRGEKEGAPLGNCRVSEG</sequence>
<protein>
    <submittedName>
        <fullName evidence="2">Uncharacterized protein</fullName>
    </submittedName>
</protein>
<dbReference type="AlphaFoldDB" id="A0A5B7JQG9"/>
<proteinExistence type="predicted"/>
<organism evidence="2 3">
    <name type="scientific">Portunus trituberculatus</name>
    <name type="common">Swimming crab</name>
    <name type="synonym">Neptunus trituberculatus</name>
    <dbReference type="NCBI Taxonomy" id="210409"/>
    <lineage>
        <taxon>Eukaryota</taxon>
        <taxon>Metazoa</taxon>
        <taxon>Ecdysozoa</taxon>
        <taxon>Arthropoda</taxon>
        <taxon>Crustacea</taxon>
        <taxon>Multicrustacea</taxon>
        <taxon>Malacostraca</taxon>
        <taxon>Eumalacostraca</taxon>
        <taxon>Eucarida</taxon>
        <taxon>Decapoda</taxon>
        <taxon>Pleocyemata</taxon>
        <taxon>Brachyura</taxon>
        <taxon>Eubrachyura</taxon>
        <taxon>Portunoidea</taxon>
        <taxon>Portunidae</taxon>
        <taxon>Portuninae</taxon>
        <taxon>Portunus</taxon>
    </lineage>
</organism>
<comment type="caution">
    <text evidence="2">The sequence shown here is derived from an EMBL/GenBank/DDBJ whole genome shotgun (WGS) entry which is preliminary data.</text>
</comment>
<feature type="region of interest" description="Disordered" evidence="1">
    <location>
        <begin position="1"/>
        <end position="93"/>
    </location>
</feature>
<feature type="compositionally biased region" description="Basic and acidic residues" evidence="1">
    <location>
        <begin position="59"/>
        <end position="82"/>
    </location>
</feature>
<reference evidence="2 3" key="1">
    <citation type="submission" date="2019-05" db="EMBL/GenBank/DDBJ databases">
        <title>Another draft genome of Portunus trituberculatus and its Hox gene families provides insights of decapod evolution.</title>
        <authorList>
            <person name="Jeong J.-H."/>
            <person name="Song I."/>
            <person name="Kim S."/>
            <person name="Choi T."/>
            <person name="Kim D."/>
            <person name="Ryu S."/>
            <person name="Kim W."/>
        </authorList>
    </citation>
    <scope>NUCLEOTIDE SEQUENCE [LARGE SCALE GENOMIC DNA]</scope>
    <source>
        <tissue evidence="2">Muscle</tissue>
    </source>
</reference>
<evidence type="ECO:0000256" key="1">
    <source>
        <dbReference type="SAM" id="MobiDB-lite"/>
    </source>
</evidence>
<gene>
    <name evidence="2" type="ORF">E2C01_092402</name>
</gene>
<name>A0A5B7JQG9_PORTR</name>
<evidence type="ECO:0000313" key="3">
    <source>
        <dbReference type="Proteomes" id="UP000324222"/>
    </source>
</evidence>
<dbReference type="EMBL" id="VSRR010108645">
    <property type="protein sequence ID" value="MPC97109.1"/>
    <property type="molecule type" value="Genomic_DNA"/>
</dbReference>
<feature type="compositionally biased region" description="Polar residues" evidence="1">
    <location>
        <begin position="46"/>
        <end position="56"/>
    </location>
</feature>
<evidence type="ECO:0000313" key="2">
    <source>
        <dbReference type="EMBL" id="MPC97109.1"/>
    </source>
</evidence>
<dbReference type="Proteomes" id="UP000324222">
    <property type="component" value="Unassembled WGS sequence"/>
</dbReference>